<dbReference type="AlphaFoldDB" id="A0A2T7BBT7"/>
<protein>
    <submittedName>
        <fullName evidence="2">Uncharacterized protein</fullName>
    </submittedName>
</protein>
<gene>
    <name evidence="2" type="ORF">DCC81_25060</name>
</gene>
<reference evidence="2 3" key="1">
    <citation type="submission" date="2018-04" db="EMBL/GenBank/DDBJ databases">
        <title>Chitinophaga fuyangensis sp. nov., isolated from soil in a chemical factory.</title>
        <authorList>
            <person name="Chen K."/>
        </authorList>
    </citation>
    <scope>NUCLEOTIDE SEQUENCE [LARGE SCALE GENOMIC DNA]</scope>
    <source>
        <strain evidence="2 3">LY-1</strain>
    </source>
</reference>
<name>A0A2T7BBT7_9BACT</name>
<keyword evidence="3" id="KW-1185">Reference proteome</keyword>
<accession>A0A2T7BBT7</accession>
<organism evidence="2 3">
    <name type="scientific">Chitinophaga parva</name>
    <dbReference type="NCBI Taxonomy" id="2169414"/>
    <lineage>
        <taxon>Bacteria</taxon>
        <taxon>Pseudomonadati</taxon>
        <taxon>Bacteroidota</taxon>
        <taxon>Chitinophagia</taxon>
        <taxon>Chitinophagales</taxon>
        <taxon>Chitinophagaceae</taxon>
        <taxon>Chitinophaga</taxon>
    </lineage>
</organism>
<comment type="caution">
    <text evidence="2">The sequence shown here is derived from an EMBL/GenBank/DDBJ whole genome shotgun (WGS) entry which is preliminary data.</text>
</comment>
<proteinExistence type="predicted"/>
<evidence type="ECO:0000256" key="1">
    <source>
        <dbReference type="SAM" id="MobiDB-lite"/>
    </source>
</evidence>
<dbReference type="Proteomes" id="UP000244450">
    <property type="component" value="Unassembled WGS sequence"/>
</dbReference>
<evidence type="ECO:0000313" key="2">
    <source>
        <dbReference type="EMBL" id="PUZ21859.1"/>
    </source>
</evidence>
<sequence length="88" mass="9588">MGPGPDAWKRTRGKMQVSGMNSTGKVAGWESIPGEWDSKVVQDKQAWQKGFLATGEMQQECWNDGIGINGAGKKEPWRWGASLGLVVP</sequence>
<feature type="region of interest" description="Disordered" evidence="1">
    <location>
        <begin position="1"/>
        <end position="30"/>
    </location>
</feature>
<dbReference type="EMBL" id="QCYK01000004">
    <property type="protein sequence ID" value="PUZ21859.1"/>
    <property type="molecule type" value="Genomic_DNA"/>
</dbReference>
<evidence type="ECO:0000313" key="3">
    <source>
        <dbReference type="Proteomes" id="UP000244450"/>
    </source>
</evidence>